<comment type="caution">
    <text evidence="1">The sequence shown here is derived from an EMBL/GenBank/DDBJ whole genome shotgun (WGS) entry which is preliminary data.</text>
</comment>
<name>A0A820IDM7_9BILA</name>
<evidence type="ECO:0000313" key="3">
    <source>
        <dbReference type="EMBL" id="CAF5130735.1"/>
    </source>
</evidence>
<dbReference type="EMBL" id="CAJOBI010293614">
    <property type="protein sequence ID" value="CAF5161016.1"/>
    <property type="molecule type" value="Genomic_DNA"/>
</dbReference>
<evidence type="ECO:0000313" key="6">
    <source>
        <dbReference type="Proteomes" id="UP000663866"/>
    </source>
</evidence>
<protein>
    <submittedName>
        <fullName evidence="1">Uncharacterized protein</fullName>
    </submittedName>
</protein>
<organism evidence="1 6">
    <name type="scientific">Rotaria magnacalcarata</name>
    <dbReference type="NCBI Taxonomy" id="392030"/>
    <lineage>
        <taxon>Eukaryota</taxon>
        <taxon>Metazoa</taxon>
        <taxon>Spiralia</taxon>
        <taxon>Gnathifera</taxon>
        <taxon>Rotifera</taxon>
        <taxon>Eurotatoria</taxon>
        <taxon>Bdelloidea</taxon>
        <taxon>Philodinida</taxon>
        <taxon>Philodinidae</taxon>
        <taxon>Rotaria</taxon>
    </lineage>
</organism>
<dbReference type="Proteomes" id="UP000663866">
    <property type="component" value="Unassembled WGS sequence"/>
</dbReference>
<sequence length="37" mass="4289">MDDSREPFCLCSEDAKELSTRLQVNESIIMCNANRLR</sequence>
<dbReference type="EMBL" id="CAJOBJ010271018">
    <property type="protein sequence ID" value="CAF5130735.1"/>
    <property type="molecule type" value="Genomic_DNA"/>
</dbReference>
<dbReference type="EMBL" id="CAJOBG010033765">
    <property type="protein sequence ID" value="CAF4365034.1"/>
    <property type="molecule type" value="Genomic_DNA"/>
</dbReference>
<dbReference type="AlphaFoldDB" id="A0A820IDM7"/>
<reference evidence="1" key="1">
    <citation type="submission" date="2021-02" db="EMBL/GenBank/DDBJ databases">
        <authorList>
            <person name="Nowell W R."/>
        </authorList>
    </citation>
    <scope>NUCLEOTIDE SEQUENCE</scope>
</reference>
<keyword evidence="6" id="KW-1185">Reference proteome</keyword>
<proteinExistence type="predicted"/>
<dbReference type="Proteomes" id="UP000676336">
    <property type="component" value="Unassembled WGS sequence"/>
</dbReference>
<accession>A0A820IDM7</accession>
<dbReference type="EMBL" id="CAJOBJ010305927">
    <property type="protein sequence ID" value="CAF5164346.1"/>
    <property type="molecule type" value="Genomic_DNA"/>
</dbReference>
<dbReference type="Proteomes" id="UP000681720">
    <property type="component" value="Unassembled WGS sequence"/>
</dbReference>
<dbReference type="EMBL" id="CAJOBG010016308">
    <property type="protein sequence ID" value="CAF4307165.1"/>
    <property type="molecule type" value="Genomic_DNA"/>
</dbReference>
<evidence type="ECO:0000313" key="2">
    <source>
        <dbReference type="EMBL" id="CAF4365034.1"/>
    </source>
</evidence>
<gene>
    <name evidence="3" type="ORF">GIL414_LOCUS64004</name>
    <name evidence="5" type="ORF">GIL414_LOCUS66087</name>
    <name evidence="1" type="ORF">OVN521_LOCUS31520</name>
    <name evidence="2" type="ORF">OVN521_LOCUS33296</name>
    <name evidence="4" type="ORF">SMN809_LOCUS64559</name>
</gene>
<feature type="non-terminal residue" evidence="1">
    <location>
        <position position="37"/>
    </location>
</feature>
<evidence type="ECO:0000313" key="4">
    <source>
        <dbReference type="EMBL" id="CAF5161016.1"/>
    </source>
</evidence>
<evidence type="ECO:0000313" key="1">
    <source>
        <dbReference type="EMBL" id="CAF4307165.1"/>
    </source>
</evidence>
<evidence type="ECO:0000313" key="5">
    <source>
        <dbReference type="EMBL" id="CAF5164346.1"/>
    </source>
</evidence>